<dbReference type="InterPro" id="IPR035427">
    <property type="entry name" value="Tim10-like_dom_sf"/>
</dbReference>
<proteinExistence type="inferred from homology"/>
<keyword evidence="8" id="KW-0143">Chaperone</keyword>
<keyword evidence="6 8" id="KW-0496">Mitochondrion</keyword>
<dbReference type="Proteomes" id="UP000429607">
    <property type="component" value="Unassembled WGS sequence"/>
</dbReference>
<feature type="region of interest" description="Disordered" evidence="9">
    <location>
        <begin position="1"/>
        <end position="26"/>
    </location>
</feature>
<keyword evidence="3" id="KW-0862">Zinc</keyword>
<evidence type="ECO:0000256" key="6">
    <source>
        <dbReference type="ARBA" id="ARBA00023128"/>
    </source>
</evidence>
<evidence type="ECO:0000256" key="7">
    <source>
        <dbReference type="ARBA" id="ARBA00023157"/>
    </source>
</evidence>
<evidence type="ECO:0000256" key="1">
    <source>
        <dbReference type="ARBA" id="ARBA00022448"/>
    </source>
</evidence>
<dbReference type="AlphaFoldDB" id="A0A6A3JLB6"/>
<comment type="subcellular location">
    <subcellularLocation>
        <location evidence="8">Mitochondrion inner membrane</location>
        <topology evidence="8">Peripheral membrane protein</topology>
        <orientation evidence="8">Intermembrane side</orientation>
    </subcellularLocation>
</comment>
<comment type="similarity">
    <text evidence="8">Belongs to the small Tim family.</text>
</comment>
<dbReference type="InterPro" id="IPR050673">
    <property type="entry name" value="Mito_inner_translocase_sub"/>
</dbReference>
<comment type="domain">
    <text evidence="8">The twin CX3C motif contains 4 conserved Cys residues that form 2 disulfide bonds in the mitochondrial intermembrane space.</text>
</comment>
<dbReference type="GO" id="GO:0005743">
    <property type="term" value="C:mitochondrial inner membrane"/>
    <property type="evidence" value="ECO:0007669"/>
    <property type="project" value="UniProtKB-SubCell"/>
</dbReference>
<dbReference type="PANTHER" id="PTHR13172">
    <property type="entry name" value="MITOCHONDRIAL IMPORT INNER MEMBRANE TRANSLOCASE SUBUNIT TIM9B"/>
    <property type="match status" value="1"/>
</dbReference>
<keyword evidence="1 8" id="KW-0813">Transport</keyword>
<protein>
    <recommendedName>
        <fullName evidence="8">Mitochondrial import inner membrane translocase subunit</fullName>
    </recommendedName>
</protein>
<dbReference type="InterPro" id="IPR004217">
    <property type="entry name" value="Tim10-like"/>
</dbReference>
<keyword evidence="4 8" id="KW-0653">Protein transport</keyword>
<reference evidence="11 12" key="1">
    <citation type="submission" date="2018-09" db="EMBL/GenBank/DDBJ databases">
        <title>Genomic investigation of the strawberry pathogen Phytophthora fragariae indicates pathogenicity is determined by transcriptional variation in three key races.</title>
        <authorList>
            <person name="Adams T.M."/>
            <person name="Armitage A.D."/>
            <person name="Sobczyk M.K."/>
            <person name="Bates H.J."/>
            <person name="Dunwell J.M."/>
            <person name="Nellist C.F."/>
            <person name="Harrison R.J."/>
        </authorList>
    </citation>
    <scope>NUCLEOTIDE SEQUENCE [LARGE SCALE GENOMIC DNA]</scope>
    <source>
        <strain evidence="11 12">SCRP249</strain>
    </source>
</reference>
<keyword evidence="8" id="KW-0472">Membrane</keyword>
<name>A0A6A3JLB6_9STRA</name>
<evidence type="ECO:0000256" key="4">
    <source>
        <dbReference type="ARBA" id="ARBA00022927"/>
    </source>
</evidence>
<evidence type="ECO:0000256" key="5">
    <source>
        <dbReference type="ARBA" id="ARBA00023010"/>
    </source>
</evidence>
<dbReference type="Pfam" id="PF02953">
    <property type="entry name" value="zf-Tim10_DDP"/>
    <property type="match status" value="1"/>
</dbReference>
<keyword evidence="5 8" id="KW-0811">Translocation</keyword>
<evidence type="ECO:0000256" key="8">
    <source>
        <dbReference type="RuleBase" id="RU367043"/>
    </source>
</evidence>
<comment type="subunit">
    <text evidence="8">Heterohexamer.</text>
</comment>
<dbReference type="EMBL" id="QXFV01001928">
    <property type="protein sequence ID" value="KAE8995770.1"/>
    <property type="molecule type" value="Genomic_DNA"/>
</dbReference>
<comment type="function">
    <text evidence="8">Mitochondrial intermembrane chaperone that participates in the import and insertion of some multi-pass transmembrane proteins into the mitochondrial inner membrane. Also required for the transfer of beta-barrel precursors from the TOM complex to the sorting and assembly machinery (SAM complex) of the outer membrane. Acts as a chaperone-like protein that protects the hydrophobic precursors from aggregation and guide them through the mitochondrial intermembrane space.</text>
</comment>
<feature type="domain" description="Tim10-like" evidence="10">
    <location>
        <begin position="36"/>
        <end position="95"/>
    </location>
</feature>
<evidence type="ECO:0000313" key="12">
    <source>
        <dbReference type="Proteomes" id="UP000429607"/>
    </source>
</evidence>
<dbReference type="GO" id="GO:0046872">
    <property type="term" value="F:metal ion binding"/>
    <property type="evidence" value="ECO:0007669"/>
    <property type="project" value="UniProtKB-KW"/>
</dbReference>
<dbReference type="Gene3D" id="1.10.287.810">
    <property type="entry name" value="Mitochondrial import inner membrane translocase subunit tim13 like domains"/>
    <property type="match status" value="1"/>
</dbReference>
<evidence type="ECO:0000256" key="3">
    <source>
        <dbReference type="ARBA" id="ARBA00022833"/>
    </source>
</evidence>
<sequence length="111" mass="13544">MSSNRYWVDRQRKRRQGTSDTMSQREFERKMEEHFEEMRVTQTIAYFSRTVELCFTDCVHAFRSKKLDDKETSCVNNCAEKFLRHTMRSSVRLQESYAEIMQQQQEQEQQK</sequence>
<keyword evidence="8" id="KW-0999">Mitochondrion inner membrane</keyword>
<keyword evidence="7 8" id="KW-1015">Disulfide bond</keyword>
<comment type="caution">
    <text evidence="11">The sequence shown here is derived from an EMBL/GenBank/DDBJ whole genome shotgun (WGS) entry which is preliminary data.</text>
</comment>
<evidence type="ECO:0000259" key="10">
    <source>
        <dbReference type="Pfam" id="PF02953"/>
    </source>
</evidence>
<evidence type="ECO:0000256" key="9">
    <source>
        <dbReference type="SAM" id="MobiDB-lite"/>
    </source>
</evidence>
<evidence type="ECO:0000256" key="2">
    <source>
        <dbReference type="ARBA" id="ARBA00022723"/>
    </source>
</evidence>
<dbReference type="GO" id="GO:0015031">
    <property type="term" value="P:protein transport"/>
    <property type="evidence" value="ECO:0007669"/>
    <property type="project" value="UniProtKB-KW"/>
</dbReference>
<gene>
    <name evidence="11" type="ORF">PR001_g20041</name>
</gene>
<evidence type="ECO:0000313" key="11">
    <source>
        <dbReference type="EMBL" id="KAE8995770.1"/>
    </source>
</evidence>
<organism evidence="11 12">
    <name type="scientific">Phytophthora rubi</name>
    <dbReference type="NCBI Taxonomy" id="129364"/>
    <lineage>
        <taxon>Eukaryota</taxon>
        <taxon>Sar</taxon>
        <taxon>Stramenopiles</taxon>
        <taxon>Oomycota</taxon>
        <taxon>Peronosporomycetes</taxon>
        <taxon>Peronosporales</taxon>
        <taxon>Peronosporaceae</taxon>
        <taxon>Phytophthora</taxon>
    </lineage>
</organism>
<dbReference type="SUPFAM" id="SSF144122">
    <property type="entry name" value="Tim10-like"/>
    <property type="match status" value="1"/>
</dbReference>
<keyword evidence="2" id="KW-0479">Metal-binding</keyword>
<accession>A0A6A3JLB6</accession>